<dbReference type="SMART" id="SM00220">
    <property type="entry name" value="S_TKc"/>
    <property type="match status" value="1"/>
</dbReference>
<keyword evidence="5 6" id="KW-0067">ATP-binding</keyword>
<dbReference type="GO" id="GO:0005524">
    <property type="term" value="F:ATP binding"/>
    <property type="evidence" value="ECO:0007669"/>
    <property type="project" value="UniProtKB-UniRule"/>
</dbReference>
<evidence type="ECO:0000313" key="10">
    <source>
        <dbReference type="Proteomes" id="UP000007015"/>
    </source>
</evidence>
<dbReference type="Gramene" id="BGIOSGA029482-TA">
    <property type="protein sequence ID" value="BGIOSGA029482-PA"/>
    <property type="gene ID" value="BGIOSGA029482"/>
</dbReference>
<protein>
    <recommendedName>
        <fullName evidence="8">Protein kinase domain-containing protein</fullName>
    </recommendedName>
</protein>
<keyword evidence="2" id="KW-0808">Transferase</keyword>
<feature type="compositionally biased region" description="Polar residues" evidence="7">
    <location>
        <begin position="214"/>
        <end position="226"/>
    </location>
</feature>
<dbReference type="PANTHER" id="PTHR27005">
    <property type="entry name" value="WALL-ASSOCIATED RECEPTOR KINASE-LIKE 21"/>
    <property type="match status" value="1"/>
</dbReference>
<evidence type="ECO:0000259" key="8">
    <source>
        <dbReference type="PROSITE" id="PS50011"/>
    </source>
</evidence>
<feature type="binding site" evidence="6">
    <location>
        <position position="288"/>
    </location>
    <ligand>
        <name>ATP</name>
        <dbReference type="ChEBI" id="CHEBI:30616"/>
    </ligand>
</feature>
<evidence type="ECO:0000256" key="2">
    <source>
        <dbReference type="ARBA" id="ARBA00022679"/>
    </source>
</evidence>
<keyword evidence="1" id="KW-0723">Serine/threonine-protein kinase</keyword>
<evidence type="ECO:0000256" key="7">
    <source>
        <dbReference type="SAM" id="MobiDB-lite"/>
    </source>
</evidence>
<feature type="region of interest" description="Disordered" evidence="7">
    <location>
        <begin position="1"/>
        <end position="24"/>
    </location>
</feature>
<dbReference type="InterPro" id="IPR045274">
    <property type="entry name" value="WAK-like"/>
</dbReference>
<feature type="compositionally biased region" description="Polar residues" evidence="7">
    <location>
        <begin position="157"/>
        <end position="184"/>
    </location>
</feature>
<dbReference type="GO" id="GO:0007166">
    <property type="term" value="P:cell surface receptor signaling pathway"/>
    <property type="evidence" value="ECO:0007669"/>
    <property type="project" value="InterPro"/>
</dbReference>
<feature type="region of interest" description="Disordered" evidence="7">
    <location>
        <begin position="143"/>
        <end position="235"/>
    </location>
</feature>
<dbReference type="GO" id="GO:0004674">
    <property type="term" value="F:protein serine/threonine kinase activity"/>
    <property type="evidence" value="ECO:0007669"/>
    <property type="project" value="UniProtKB-KW"/>
</dbReference>
<evidence type="ECO:0000256" key="5">
    <source>
        <dbReference type="ARBA" id="ARBA00022840"/>
    </source>
</evidence>
<reference evidence="9 10" key="1">
    <citation type="journal article" date="2005" name="PLoS Biol.">
        <title>The genomes of Oryza sativa: a history of duplications.</title>
        <authorList>
            <person name="Yu J."/>
            <person name="Wang J."/>
            <person name="Lin W."/>
            <person name="Li S."/>
            <person name="Li H."/>
            <person name="Zhou J."/>
            <person name="Ni P."/>
            <person name="Dong W."/>
            <person name="Hu S."/>
            <person name="Zeng C."/>
            <person name="Zhang J."/>
            <person name="Zhang Y."/>
            <person name="Li R."/>
            <person name="Xu Z."/>
            <person name="Li S."/>
            <person name="Li X."/>
            <person name="Zheng H."/>
            <person name="Cong L."/>
            <person name="Lin L."/>
            <person name="Yin J."/>
            <person name="Geng J."/>
            <person name="Li G."/>
            <person name="Shi J."/>
            <person name="Liu J."/>
            <person name="Lv H."/>
            <person name="Li J."/>
            <person name="Wang J."/>
            <person name="Deng Y."/>
            <person name="Ran L."/>
            <person name="Shi X."/>
            <person name="Wang X."/>
            <person name="Wu Q."/>
            <person name="Li C."/>
            <person name="Ren X."/>
            <person name="Wang J."/>
            <person name="Wang X."/>
            <person name="Li D."/>
            <person name="Liu D."/>
            <person name="Zhang X."/>
            <person name="Ji Z."/>
            <person name="Zhao W."/>
            <person name="Sun Y."/>
            <person name="Zhang Z."/>
            <person name="Bao J."/>
            <person name="Han Y."/>
            <person name="Dong L."/>
            <person name="Ji J."/>
            <person name="Chen P."/>
            <person name="Wu S."/>
            <person name="Liu J."/>
            <person name="Xiao Y."/>
            <person name="Bu D."/>
            <person name="Tan J."/>
            <person name="Yang L."/>
            <person name="Ye C."/>
            <person name="Zhang J."/>
            <person name="Xu J."/>
            <person name="Zhou Y."/>
            <person name="Yu Y."/>
            <person name="Zhang B."/>
            <person name="Zhuang S."/>
            <person name="Wei H."/>
            <person name="Liu B."/>
            <person name="Lei M."/>
            <person name="Yu H."/>
            <person name="Li Y."/>
            <person name="Xu H."/>
            <person name="Wei S."/>
            <person name="He X."/>
            <person name="Fang L."/>
            <person name="Zhang Z."/>
            <person name="Zhang Y."/>
            <person name="Huang X."/>
            <person name="Su Z."/>
            <person name="Tong W."/>
            <person name="Li J."/>
            <person name="Tong Z."/>
            <person name="Li S."/>
            <person name="Ye J."/>
            <person name="Wang L."/>
            <person name="Fang L."/>
            <person name="Lei T."/>
            <person name="Chen C."/>
            <person name="Chen H."/>
            <person name="Xu Z."/>
            <person name="Li H."/>
            <person name="Huang H."/>
            <person name="Zhang F."/>
            <person name="Xu H."/>
            <person name="Li N."/>
            <person name="Zhao C."/>
            <person name="Li S."/>
            <person name="Dong L."/>
            <person name="Huang Y."/>
            <person name="Li L."/>
            <person name="Xi Y."/>
            <person name="Qi Q."/>
            <person name="Li W."/>
            <person name="Zhang B."/>
            <person name="Hu W."/>
            <person name="Zhang Y."/>
            <person name="Tian X."/>
            <person name="Jiao Y."/>
            <person name="Liang X."/>
            <person name="Jin J."/>
            <person name="Gao L."/>
            <person name="Zheng W."/>
            <person name="Hao B."/>
            <person name="Liu S."/>
            <person name="Wang W."/>
            <person name="Yuan L."/>
            <person name="Cao M."/>
            <person name="McDermott J."/>
            <person name="Samudrala R."/>
            <person name="Wang J."/>
            <person name="Wong G.K."/>
            <person name="Yang H."/>
        </authorList>
    </citation>
    <scope>NUCLEOTIDE SEQUENCE [LARGE SCALE GENOMIC DNA]</scope>
    <source>
        <strain evidence="10">cv. 93-11</strain>
    </source>
</reference>
<dbReference type="InterPro" id="IPR008271">
    <property type="entry name" value="Ser/Thr_kinase_AS"/>
</dbReference>
<dbReference type="SUPFAM" id="SSF56112">
    <property type="entry name" value="Protein kinase-like (PK-like)"/>
    <property type="match status" value="1"/>
</dbReference>
<organism evidence="9 10">
    <name type="scientific">Oryza sativa subsp. indica</name>
    <name type="common">Rice</name>
    <dbReference type="NCBI Taxonomy" id="39946"/>
    <lineage>
        <taxon>Eukaryota</taxon>
        <taxon>Viridiplantae</taxon>
        <taxon>Streptophyta</taxon>
        <taxon>Embryophyta</taxon>
        <taxon>Tracheophyta</taxon>
        <taxon>Spermatophyta</taxon>
        <taxon>Magnoliopsida</taxon>
        <taxon>Liliopsida</taxon>
        <taxon>Poales</taxon>
        <taxon>Poaceae</taxon>
        <taxon>BOP clade</taxon>
        <taxon>Oryzoideae</taxon>
        <taxon>Oryzeae</taxon>
        <taxon>Oryzinae</taxon>
        <taxon>Oryza</taxon>
        <taxon>Oryza sativa</taxon>
    </lineage>
</organism>
<dbReference type="PANTHER" id="PTHR27005:SF468">
    <property type="entry name" value="OS01G0310500 PROTEIN"/>
    <property type="match status" value="1"/>
</dbReference>
<feature type="compositionally biased region" description="Basic and acidic residues" evidence="7">
    <location>
        <begin position="199"/>
        <end position="211"/>
    </location>
</feature>
<keyword evidence="10" id="KW-1185">Reference proteome</keyword>
<accession>A2Z2V0</accession>
<evidence type="ECO:0000256" key="1">
    <source>
        <dbReference type="ARBA" id="ARBA00022527"/>
    </source>
</evidence>
<dbReference type="Gene3D" id="3.30.200.20">
    <property type="entry name" value="Phosphorylase Kinase, domain 1"/>
    <property type="match status" value="1"/>
</dbReference>
<name>A2Z2V0_ORYSI</name>
<dbReference type="InterPro" id="IPR017441">
    <property type="entry name" value="Protein_kinase_ATP_BS"/>
</dbReference>
<gene>
    <name evidence="9" type="ORF">OsI_31945</name>
</gene>
<proteinExistence type="predicted"/>
<keyword evidence="3 6" id="KW-0547">Nucleotide-binding</keyword>
<dbReference type="Pfam" id="PF07714">
    <property type="entry name" value="PK_Tyr_Ser-Thr"/>
    <property type="match status" value="1"/>
</dbReference>
<dbReference type="FunFam" id="1.10.510.10:FF:000474">
    <property type="entry name" value="Wall-associated receptor kinase 3"/>
    <property type="match status" value="1"/>
</dbReference>
<evidence type="ECO:0000256" key="6">
    <source>
        <dbReference type="PROSITE-ProRule" id="PRU10141"/>
    </source>
</evidence>
<dbReference type="Gene3D" id="1.10.510.10">
    <property type="entry name" value="Transferase(Phosphotransferase) domain 1"/>
    <property type="match status" value="1"/>
</dbReference>
<keyword evidence="4" id="KW-0418">Kinase</keyword>
<dbReference type="AlphaFoldDB" id="A2Z2V0"/>
<dbReference type="InterPro" id="IPR001245">
    <property type="entry name" value="Ser-Thr/Tyr_kinase_cat_dom"/>
</dbReference>
<dbReference type="PROSITE" id="PS50011">
    <property type="entry name" value="PROTEIN_KINASE_DOM"/>
    <property type="match status" value="1"/>
</dbReference>
<dbReference type="PROSITE" id="PS00107">
    <property type="entry name" value="PROTEIN_KINASE_ATP"/>
    <property type="match status" value="1"/>
</dbReference>
<sequence length="540" mass="59224">MWPSGWSTSSPQPGQQQQQPGFPNNLYAAAYGASAQQAHGGSPMFGQQAAFMPQQGAYGYGAPAVPAMAPPLSQENIFSNIMISLEQRKQQALLDLARACGADTGLYPSYNVGTQPQAVAGQNWTKEQQNPISPYFPQNPVSAQGTPNTQDVHHNANNDSFSSRVGSEQTKECYTNNGSASSADHQTNTHYQTYQQGHLSERHETSEKVADKGTPSSRMVQEPIENTNKDASQDMNDDTIMSGIDSIVVFQISQLRQITNGYSNILGKGSFGEVYLGTLNDGRKVAVKVPMRATETDKNDFKNELRVQSRIKHKNVVKLLGYCLEGGTPKLVYEFAAHGNLYDKLHGNCRMPMLLGDRLRILVECAEALAYIHSSTDTRILHGDVKSANILLDANYSAKVSDFGLSRLLSISSNTMHTKNVIGSIGYIDPLFMDTGILTQLSDVYSFGVVMVEIITRRKACDELGKSNNLASCFQSCMAKGKRAVHGMVDKEIATRNNKPVLEEIAKLALHCLSTDMKKRPEMKKVAHRLSLLIEPRVAK</sequence>
<evidence type="ECO:0000256" key="4">
    <source>
        <dbReference type="ARBA" id="ARBA00022777"/>
    </source>
</evidence>
<evidence type="ECO:0000313" key="9">
    <source>
        <dbReference type="EMBL" id="EAZ09661.1"/>
    </source>
</evidence>
<dbReference type="Proteomes" id="UP000007015">
    <property type="component" value="Chromosome 9"/>
</dbReference>
<dbReference type="STRING" id="39946.A2Z2V0"/>
<feature type="domain" description="Protein kinase" evidence="8">
    <location>
        <begin position="260"/>
        <end position="533"/>
    </location>
</feature>
<dbReference type="HOGENOM" id="CLU_504732_0_0_1"/>
<dbReference type="PROSITE" id="PS00108">
    <property type="entry name" value="PROTEIN_KINASE_ST"/>
    <property type="match status" value="1"/>
</dbReference>
<dbReference type="GO" id="GO:0005886">
    <property type="term" value="C:plasma membrane"/>
    <property type="evidence" value="ECO:0007669"/>
    <property type="project" value="TreeGrafter"/>
</dbReference>
<feature type="compositionally biased region" description="Low complexity" evidence="7">
    <location>
        <begin position="185"/>
        <end position="196"/>
    </location>
</feature>
<evidence type="ECO:0000256" key="3">
    <source>
        <dbReference type="ARBA" id="ARBA00022741"/>
    </source>
</evidence>
<dbReference type="EMBL" id="CM000134">
    <property type="protein sequence ID" value="EAZ09661.1"/>
    <property type="molecule type" value="Genomic_DNA"/>
</dbReference>
<dbReference type="InterPro" id="IPR000719">
    <property type="entry name" value="Prot_kinase_dom"/>
</dbReference>
<dbReference type="CDD" id="cd14066">
    <property type="entry name" value="STKc_IRAK"/>
    <property type="match status" value="1"/>
</dbReference>
<dbReference type="InterPro" id="IPR011009">
    <property type="entry name" value="Kinase-like_dom_sf"/>
</dbReference>